<dbReference type="OrthoDB" id="6283009at2759"/>
<reference evidence="2" key="1">
    <citation type="submission" date="2018-11" db="EMBL/GenBank/DDBJ databases">
        <authorList>
            <consortium name="Pathogen Informatics"/>
        </authorList>
    </citation>
    <scope>NUCLEOTIDE SEQUENCE</scope>
</reference>
<gene>
    <name evidence="2" type="ORF">PXEA_LOCUS9436</name>
</gene>
<dbReference type="InterPro" id="IPR035915">
    <property type="entry name" value="Plakin_repeat_sf"/>
</dbReference>
<protein>
    <submittedName>
        <fullName evidence="2">Uncharacterized protein</fullName>
    </submittedName>
</protein>
<dbReference type="EMBL" id="CAAALY010026733">
    <property type="protein sequence ID" value="VEL15996.1"/>
    <property type="molecule type" value="Genomic_DNA"/>
</dbReference>
<feature type="region of interest" description="Disordered" evidence="1">
    <location>
        <begin position="341"/>
        <end position="362"/>
    </location>
</feature>
<dbReference type="Gene3D" id="3.90.1290.10">
    <property type="entry name" value="Plakin repeat"/>
    <property type="match status" value="1"/>
</dbReference>
<dbReference type="Proteomes" id="UP000784294">
    <property type="component" value="Unassembled WGS sequence"/>
</dbReference>
<proteinExistence type="predicted"/>
<dbReference type="AlphaFoldDB" id="A0A3S4ZZQ5"/>
<dbReference type="SUPFAM" id="SSF75399">
    <property type="entry name" value="Plakin repeat"/>
    <property type="match status" value="1"/>
</dbReference>
<evidence type="ECO:0000313" key="3">
    <source>
        <dbReference type="Proteomes" id="UP000784294"/>
    </source>
</evidence>
<keyword evidence="3" id="KW-1185">Reference proteome</keyword>
<feature type="compositionally biased region" description="Basic residues" evidence="1">
    <location>
        <begin position="341"/>
        <end position="350"/>
    </location>
</feature>
<organism evidence="2 3">
    <name type="scientific">Protopolystoma xenopodis</name>
    <dbReference type="NCBI Taxonomy" id="117903"/>
    <lineage>
        <taxon>Eukaryota</taxon>
        <taxon>Metazoa</taxon>
        <taxon>Spiralia</taxon>
        <taxon>Lophotrochozoa</taxon>
        <taxon>Platyhelminthes</taxon>
        <taxon>Monogenea</taxon>
        <taxon>Polyopisthocotylea</taxon>
        <taxon>Polystomatidea</taxon>
        <taxon>Polystomatidae</taxon>
        <taxon>Protopolystoma</taxon>
    </lineage>
</organism>
<sequence>MESARTNDNAIINTKTSLCQSQEASSCYPPTLNELIASGRVVEHLADGRSLVYPATAVHPITLLDAFRSGQLDAERSAFRESGPEGRLIRLSDAVKAGYVDPQLGVVRLLTVDPMNSSGQIEAKFSLTQAIGQGCFPPVNLPPPTPQRTGSFANGIAEVSTTFGLEDKPSQLNGLRLGLISADSREWLLPEDESAYPTRFLSDDGSFVDSACSLYQQNKRRNVLKDLLTRKMPAFAASLVSSTLKRSHSVISSPLPPRGPSVSRTNISLTNCTFGVRSGGDIFSTGGISRRRTLTVSRSLLNGLGQCAISSPRAHSNDCGHSGGAPQEERHSLFASSLARLRRRPTRHNSSRGDLVSAEGSSCDTGGSLSRLRQQQIQQMTVWQKQRHCVIYAFFTLHFGVRIESAITNNMVREGHVDCHRGVVRDPESAEFIDLGEAIARGTVFATVFTQSHVDPEVAAGDSFWCLPGDEGCAYWLEVFHRRHDTYRLQRIYDPDLNCLIPVTEALAKGIIDPVHGTYTHATSREIQPLEDALSRGLIQALPQGRPPPFDLIVDHFDTIHVRTVEEEMSFNLLGVSETSIRPLPSRTSSIPPLSTRYLVHTGYQLLQNEEVLELATGNRFPLLVALNRGFVQQLIRDPEITEPQVRDSI</sequence>
<accession>A0A3S4ZZQ5</accession>
<comment type="caution">
    <text evidence="2">The sequence shown here is derived from an EMBL/GenBank/DDBJ whole genome shotgun (WGS) entry which is preliminary data.</text>
</comment>
<name>A0A3S4ZZQ5_9PLAT</name>
<evidence type="ECO:0000313" key="2">
    <source>
        <dbReference type="EMBL" id="VEL15996.1"/>
    </source>
</evidence>
<evidence type="ECO:0000256" key="1">
    <source>
        <dbReference type="SAM" id="MobiDB-lite"/>
    </source>
</evidence>